<dbReference type="GO" id="GO:0000271">
    <property type="term" value="P:polysaccharide biosynthetic process"/>
    <property type="evidence" value="ECO:0007669"/>
    <property type="project" value="TreeGrafter"/>
</dbReference>
<evidence type="ECO:0000313" key="1">
    <source>
        <dbReference type="EMBL" id="GAI95774.1"/>
    </source>
</evidence>
<sequence length="180" mass="20766">MYFTPSNILPEVIIIEPELFEDGRGYFTEMYHQKKFEEAGIKGNFVQDNRSRSQQGTIRGLHYQLGRPQGKLIWVLSGKAFDVVVDIRKSSPSFGKWSGIDLSDENKKGLYIPPNFAHGFCVISREAEIFYKCNDFYAPENERCIRWNDPDLAIDWPIKNPLLSERDKVCPFLKDAELPA</sequence>
<proteinExistence type="predicted"/>
<dbReference type="NCBIfam" id="TIGR01221">
    <property type="entry name" value="rmlC"/>
    <property type="match status" value="1"/>
</dbReference>
<dbReference type="InterPro" id="IPR014710">
    <property type="entry name" value="RmlC-like_jellyroll"/>
</dbReference>
<accession>X1UTV2</accession>
<dbReference type="GO" id="GO:0008830">
    <property type="term" value="F:dTDP-4-dehydrorhamnose 3,5-epimerase activity"/>
    <property type="evidence" value="ECO:0007669"/>
    <property type="project" value="InterPro"/>
</dbReference>
<dbReference type="CDD" id="cd00438">
    <property type="entry name" value="cupin_RmlC"/>
    <property type="match status" value="1"/>
</dbReference>
<dbReference type="InterPro" id="IPR011051">
    <property type="entry name" value="RmlC_Cupin_sf"/>
</dbReference>
<dbReference type="AlphaFoldDB" id="X1UTV2"/>
<organism evidence="1">
    <name type="scientific">marine sediment metagenome</name>
    <dbReference type="NCBI Taxonomy" id="412755"/>
    <lineage>
        <taxon>unclassified sequences</taxon>
        <taxon>metagenomes</taxon>
        <taxon>ecological metagenomes</taxon>
    </lineage>
</organism>
<evidence type="ECO:0008006" key="2">
    <source>
        <dbReference type="Google" id="ProtNLM"/>
    </source>
</evidence>
<name>X1UTV2_9ZZZZ</name>
<dbReference type="PANTHER" id="PTHR21047:SF2">
    <property type="entry name" value="THYMIDINE DIPHOSPHO-4-KETO-RHAMNOSE 3,5-EPIMERASE"/>
    <property type="match status" value="1"/>
</dbReference>
<dbReference type="Gene3D" id="2.60.120.10">
    <property type="entry name" value="Jelly Rolls"/>
    <property type="match status" value="1"/>
</dbReference>
<dbReference type="EMBL" id="BARW01015525">
    <property type="protein sequence ID" value="GAI95774.1"/>
    <property type="molecule type" value="Genomic_DNA"/>
</dbReference>
<dbReference type="InterPro" id="IPR000888">
    <property type="entry name" value="RmlC-like"/>
</dbReference>
<dbReference type="GO" id="GO:0005829">
    <property type="term" value="C:cytosol"/>
    <property type="evidence" value="ECO:0007669"/>
    <property type="project" value="TreeGrafter"/>
</dbReference>
<dbReference type="Pfam" id="PF00908">
    <property type="entry name" value="dTDP_sugar_isom"/>
    <property type="match status" value="1"/>
</dbReference>
<comment type="caution">
    <text evidence="1">The sequence shown here is derived from an EMBL/GenBank/DDBJ whole genome shotgun (WGS) entry which is preliminary data.</text>
</comment>
<dbReference type="PANTHER" id="PTHR21047">
    <property type="entry name" value="DTDP-6-DEOXY-D-GLUCOSE-3,5 EPIMERASE"/>
    <property type="match status" value="1"/>
</dbReference>
<dbReference type="GO" id="GO:0019305">
    <property type="term" value="P:dTDP-rhamnose biosynthetic process"/>
    <property type="evidence" value="ECO:0007669"/>
    <property type="project" value="TreeGrafter"/>
</dbReference>
<reference evidence="1" key="1">
    <citation type="journal article" date="2014" name="Front. Microbiol.">
        <title>High frequency of phylogenetically diverse reductive dehalogenase-homologous genes in deep subseafloor sedimentary metagenomes.</title>
        <authorList>
            <person name="Kawai M."/>
            <person name="Futagami T."/>
            <person name="Toyoda A."/>
            <person name="Takaki Y."/>
            <person name="Nishi S."/>
            <person name="Hori S."/>
            <person name="Arai W."/>
            <person name="Tsubouchi T."/>
            <person name="Morono Y."/>
            <person name="Uchiyama I."/>
            <person name="Ito T."/>
            <person name="Fujiyama A."/>
            <person name="Inagaki F."/>
            <person name="Takami H."/>
        </authorList>
    </citation>
    <scope>NUCLEOTIDE SEQUENCE</scope>
    <source>
        <strain evidence="1">Expedition CK06-06</strain>
    </source>
</reference>
<gene>
    <name evidence="1" type="ORF">S12H4_27224</name>
</gene>
<protein>
    <recommendedName>
        <fullName evidence="2">dTDP-4-dehydrorhamnose 3,5-epimerase</fullName>
    </recommendedName>
</protein>
<dbReference type="SUPFAM" id="SSF51182">
    <property type="entry name" value="RmlC-like cupins"/>
    <property type="match status" value="1"/>
</dbReference>